<feature type="region of interest" description="Disordered" evidence="1">
    <location>
        <begin position="64"/>
        <end position="133"/>
    </location>
</feature>
<feature type="compositionally biased region" description="Pro residues" evidence="1">
    <location>
        <begin position="113"/>
        <end position="126"/>
    </location>
</feature>
<organism evidence="3 4">
    <name type="scientific">Sorangium cellulosum</name>
    <name type="common">Polyangium cellulosum</name>
    <dbReference type="NCBI Taxonomy" id="56"/>
    <lineage>
        <taxon>Bacteria</taxon>
        <taxon>Pseudomonadati</taxon>
        <taxon>Myxococcota</taxon>
        <taxon>Polyangia</taxon>
        <taxon>Polyangiales</taxon>
        <taxon>Polyangiaceae</taxon>
        <taxon>Sorangium</taxon>
    </lineage>
</organism>
<sequence>MIQLVKHDTGTGTGQPSNPQDSSSPGLPAARAKDRLLGRLLAGCAVIGSLFFAYELGARATLPGRERQHDDSPSRQGSIAPNAAPGAEDLAQHARADEHAAGAASPPVRLVEPGPPSSEPAAPPREPSPREHRDRVLRELRASGPDHRLFAPASAVVGAWTSKLAQLGAPGAFEPLECYAKGCSVTVVHASAVKAEEATEVITRTREFSGWQAGKMRSGLIEHDGDRVEVTWILDAPPPDSPVLPEELPRDNLDELVERGSGR</sequence>
<evidence type="ECO:0000256" key="2">
    <source>
        <dbReference type="SAM" id="Phobius"/>
    </source>
</evidence>
<keyword evidence="2" id="KW-0472">Membrane</keyword>
<evidence type="ECO:0000256" key="1">
    <source>
        <dbReference type="SAM" id="MobiDB-lite"/>
    </source>
</evidence>
<feature type="compositionally biased region" description="Basic and acidic residues" evidence="1">
    <location>
        <begin position="90"/>
        <end position="100"/>
    </location>
</feature>
<dbReference type="EMBL" id="CP012672">
    <property type="protein sequence ID" value="AUX28936.1"/>
    <property type="molecule type" value="Genomic_DNA"/>
</dbReference>
<keyword evidence="2" id="KW-1133">Transmembrane helix</keyword>
<dbReference type="Proteomes" id="UP000295497">
    <property type="component" value="Chromosome"/>
</dbReference>
<feature type="compositionally biased region" description="Polar residues" evidence="1">
    <location>
        <begin position="14"/>
        <end position="25"/>
    </location>
</feature>
<evidence type="ECO:0000313" key="4">
    <source>
        <dbReference type="Proteomes" id="UP000295497"/>
    </source>
</evidence>
<feature type="transmembrane region" description="Helical" evidence="2">
    <location>
        <begin position="36"/>
        <end position="57"/>
    </location>
</feature>
<name>A0A4P2QH87_SORCE</name>
<accession>A0A4P2QH87</accession>
<feature type="compositionally biased region" description="Basic and acidic residues" evidence="1">
    <location>
        <begin position="64"/>
        <end position="73"/>
    </location>
</feature>
<reference evidence="3 4" key="1">
    <citation type="submission" date="2015-09" db="EMBL/GenBank/DDBJ databases">
        <title>Sorangium comparison.</title>
        <authorList>
            <person name="Zaburannyi N."/>
            <person name="Bunk B."/>
            <person name="Overmann J."/>
            <person name="Mueller R."/>
        </authorList>
    </citation>
    <scope>NUCLEOTIDE SEQUENCE [LARGE SCALE GENOMIC DNA]</scope>
    <source>
        <strain evidence="3 4">So ce836</strain>
    </source>
</reference>
<dbReference type="AlphaFoldDB" id="A0A4P2QH87"/>
<gene>
    <name evidence="3" type="ORF">SOCE836_010210</name>
</gene>
<keyword evidence="2" id="KW-0812">Transmembrane</keyword>
<proteinExistence type="predicted"/>
<protein>
    <submittedName>
        <fullName evidence="3">Uncharacterized protein</fullName>
    </submittedName>
</protein>
<feature type="region of interest" description="Disordered" evidence="1">
    <location>
        <begin position="1"/>
        <end position="29"/>
    </location>
</feature>
<evidence type="ECO:0000313" key="3">
    <source>
        <dbReference type="EMBL" id="AUX28936.1"/>
    </source>
</evidence>
<feature type="compositionally biased region" description="Basic and acidic residues" evidence="1">
    <location>
        <begin position="247"/>
        <end position="263"/>
    </location>
</feature>
<feature type="region of interest" description="Disordered" evidence="1">
    <location>
        <begin position="238"/>
        <end position="263"/>
    </location>
</feature>